<dbReference type="Pfam" id="PF01925">
    <property type="entry name" value="TauE"/>
    <property type="match status" value="1"/>
</dbReference>
<dbReference type="InterPro" id="IPR051598">
    <property type="entry name" value="TSUP/Inactive_protease-like"/>
</dbReference>
<comment type="similarity">
    <text evidence="2 6">Belongs to the 4-toluene sulfonate uptake permease (TSUP) (TC 2.A.102) family.</text>
</comment>
<dbReference type="PANTHER" id="PTHR43701">
    <property type="entry name" value="MEMBRANE TRANSPORTER PROTEIN MJ0441-RELATED"/>
    <property type="match status" value="1"/>
</dbReference>
<accession>A0AAV5B5Y1</accession>
<feature type="transmembrane region" description="Helical" evidence="6">
    <location>
        <begin position="241"/>
        <end position="262"/>
    </location>
</feature>
<keyword evidence="3 6" id="KW-0812">Transmembrane</keyword>
<feature type="transmembrane region" description="Helical" evidence="6">
    <location>
        <begin position="12"/>
        <end position="32"/>
    </location>
</feature>
<evidence type="ECO:0000256" key="2">
    <source>
        <dbReference type="ARBA" id="ARBA00009142"/>
    </source>
</evidence>
<dbReference type="PANTHER" id="PTHR43701:SF2">
    <property type="entry name" value="MEMBRANE TRANSPORTER PROTEIN YJNA-RELATED"/>
    <property type="match status" value="1"/>
</dbReference>
<evidence type="ECO:0000256" key="3">
    <source>
        <dbReference type="ARBA" id="ARBA00022692"/>
    </source>
</evidence>
<sequence>MGLNPADGLVALVSLVASTVGAVCGVGGGILIKPVLDAVSSIDVATVNFLSGATVLSMTAYSVARSIHAGSGSMDLSRDTPLAVGAAFGGLAGKQLFSAVSGLFGNPDRAGAVQAAVLCAVTAGALAYTLAKDRVATRHVESRGACVAIGLALGTCSSFLGIGGGPINLVVLFYFFSMDTKRAAASSLYIILFSQTVSTAASLLTQDLSAVNPAVLALMAACGIAGGALGRRLNARVDARFVDRLFVALMVVIIFINVYNLAAFGAVRG</sequence>
<keyword evidence="6" id="KW-1003">Cell membrane</keyword>
<evidence type="ECO:0000256" key="4">
    <source>
        <dbReference type="ARBA" id="ARBA00022989"/>
    </source>
</evidence>
<comment type="caution">
    <text evidence="7">The sequence shown here is derived from an EMBL/GenBank/DDBJ whole genome shotgun (WGS) entry which is preliminary data.</text>
</comment>
<feature type="transmembrane region" description="Helical" evidence="6">
    <location>
        <begin position="151"/>
        <end position="176"/>
    </location>
</feature>
<proteinExistence type="inferred from homology"/>
<feature type="transmembrane region" description="Helical" evidence="6">
    <location>
        <begin position="111"/>
        <end position="131"/>
    </location>
</feature>
<reference evidence="7" key="1">
    <citation type="journal article" date="2022" name="Int. J. Syst. Evol. Microbiol.">
        <title>Granulimonas faecalis gen. nov., sp. nov., and Leptogranulimonas caecicola gen. nov., sp. nov., novel lactate-producing Atopobiaceae bacteria isolated from mouse intestines, and an emended description of the family Atopobiaceae.</title>
        <authorList>
            <person name="Morinaga K."/>
            <person name="Kusada H."/>
            <person name="Sakamoto S."/>
            <person name="Murakami T."/>
            <person name="Toyoda A."/>
            <person name="Mori H."/>
            <person name="Meng X.Y."/>
            <person name="Takashino M."/>
            <person name="Murotomi K."/>
            <person name="Tamaki H."/>
        </authorList>
    </citation>
    <scope>NUCLEOTIDE SEQUENCE</scope>
    <source>
        <strain evidence="7">OPF53</strain>
    </source>
</reference>
<feature type="transmembrane region" description="Helical" evidence="6">
    <location>
        <begin position="210"/>
        <end position="229"/>
    </location>
</feature>
<dbReference type="EMBL" id="BQKC01000001">
    <property type="protein sequence ID" value="GJM55885.1"/>
    <property type="molecule type" value="Genomic_DNA"/>
</dbReference>
<evidence type="ECO:0000256" key="6">
    <source>
        <dbReference type="RuleBase" id="RU363041"/>
    </source>
</evidence>
<evidence type="ECO:0000313" key="7">
    <source>
        <dbReference type="EMBL" id="GJM55885.1"/>
    </source>
</evidence>
<gene>
    <name evidence="7" type="ORF">ATOP_15400</name>
</gene>
<name>A0AAV5B5Y1_9ACTN</name>
<organism evidence="7 8">
    <name type="scientific">Granulimonas faecalis</name>
    <dbReference type="NCBI Taxonomy" id="2894155"/>
    <lineage>
        <taxon>Bacteria</taxon>
        <taxon>Bacillati</taxon>
        <taxon>Actinomycetota</taxon>
        <taxon>Coriobacteriia</taxon>
        <taxon>Coriobacteriales</taxon>
        <taxon>Kribbibacteriaceae</taxon>
        <taxon>Granulimonas</taxon>
    </lineage>
</organism>
<comment type="subcellular location">
    <subcellularLocation>
        <location evidence="6">Cell membrane</location>
        <topology evidence="6">Multi-pass membrane protein</topology>
    </subcellularLocation>
    <subcellularLocation>
        <location evidence="1">Membrane</location>
        <topology evidence="1">Multi-pass membrane protein</topology>
    </subcellularLocation>
</comment>
<dbReference type="GO" id="GO:0005886">
    <property type="term" value="C:plasma membrane"/>
    <property type="evidence" value="ECO:0007669"/>
    <property type="project" value="UniProtKB-SubCell"/>
</dbReference>
<evidence type="ECO:0000256" key="5">
    <source>
        <dbReference type="ARBA" id="ARBA00023136"/>
    </source>
</evidence>
<keyword evidence="8" id="KW-1185">Reference proteome</keyword>
<keyword evidence="5 6" id="KW-0472">Membrane</keyword>
<dbReference type="Proteomes" id="UP001055025">
    <property type="component" value="Unassembled WGS sequence"/>
</dbReference>
<evidence type="ECO:0000256" key="1">
    <source>
        <dbReference type="ARBA" id="ARBA00004141"/>
    </source>
</evidence>
<feature type="transmembrane region" description="Helical" evidence="6">
    <location>
        <begin position="44"/>
        <end position="64"/>
    </location>
</feature>
<keyword evidence="4 6" id="KW-1133">Transmembrane helix</keyword>
<dbReference type="RefSeq" id="WP_135978275.1">
    <property type="nucleotide sequence ID" value="NZ_BQKC01000001.1"/>
</dbReference>
<protein>
    <recommendedName>
        <fullName evidence="6">Probable membrane transporter protein</fullName>
    </recommendedName>
</protein>
<dbReference type="InterPro" id="IPR002781">
    <property type="entry name" value="TM_pro_TauE-like"/>
</dbReference>
<feature type="transmembrane region" description="Helical" evidence="6">
    <location>
        <begin position="84"/>
        <end position="104"/>
    </location>
</feature>
<dbReference type="AlphaFoldDB" id="A0AAV5B5Y1"/>
<feature type="transmembrane region" description="Helical" evidence="6">
    <location>
        <begin position="183"/>
        <end position="204"/>
    </location>
</feature>
<evidence type="ECO:0000313" key="8">
    <source>
        <dbReference type="Proteomes" id="UP001055025"/>
    </source>
</evidence>